<gene>
    <name evidence="6" type="ORF">DdX_15224</name>
</gene>
<dbReference type="GO" id="GO:0008270">
    <property type="term" value="F:zinc ion binding"/>
    <property type="evidence" value="ECO:0007669"/>
    <property type="project" value="UniProtKB-KW"/>
</dbReference>
<organism evidence="6 7">
    <name type="scientific">Ditylenchus destructor</name>
    <dbReference type="NCBI Taxonomy" id="166010"/>
    <lineage>
        <taxon>Eukaryota</taxon>
        <taxon>Metazoa</taxon>
        <taxon>Ecdysozoa</taxon>
        <taxon>Nematoda</taxon>
        <taxon>Chromadorea</taxon>
        <taxon>Rhabditida</taxon>
        <taxon>Tylenchina</taxon>
        <taxon>Tylenchomorpha</taxon>
        <taxon>Sphaerularioidea</taxon>
        <taxon>Anguinidae</taxon>
        <taxon>Anguininae</taxon>
        <taxon>Ditylenchus</taxon>
    </lineage>
</organism>
<dbReference type="GO" id="GO:0036297">
    <property type="term" value="P:interstrand cross-link repair"/>
    <property type="evidence" value="ECO:0007669"/>
    <property type="project" value="InterPro"/>
</dbReference>
<evidence type="ECO:0000313" key="6">
    <source>
        <dbReference type="EMBL" id="KAI1702893.1"/>
    </source>
</evidence>
<keyword evidence="2" id="KW-0862">Zinc</keyword>
<reference evidence="6" key="1">
    <citation type="submission" date="2022-01" db="EMBL/GenBank/DDBJ databases">
        <title>Genome Sequence Resource for Two Populations of Ditylenchus destructor, the Migratory Endoparasitic Phytonematode.</title>
        <authorList>
            <person name="Zhang H."/>
            <person name="Lin R."/>
            <person name="Xie B."/>
        </authorList>
    </citation>
    <scope>NUCLEOTIDE SEQUENCE</scope>
    <source>
        <strain evidence="6">BazhouSP</strain>
    </source>
</reference>
<dbReference type="Proteomes" id="UP001201812">
    <property type="component" value="Unassembled WGS sequence"/>
</dbReference>
<dbReference type="GO" id="GO:0016567">
    <property type="term" value="P:protein ubiquitination"/>
    <property type="evidence" value="ECO:0007669"/>
    <property type="project" value="InterPro"/>
</dbReference>
<feature type="coiled-coil region" evidence="4">
    <location>
        <begin position="106"/>
        <end position="133"/>
    </location>
</feature>
<dbReference type="Pfam" id="PF13639">
    <property type="entry name" value="zf-RING_2"/>
    <property type="match status" value="1"/>
</dbReference>
<evidence type="ECO:0000256" key="2">
    <source>
        <dbReference type="ARBA" id="ARBA00022833"/>
    </source>
</evidence>
<dbReference type="PROSITE" id="PS50089">
    <property type="entry name" value="ZF_RING_2"/>
    <property type="match status" value="1"/>
</dbReference>
<evidence type="ECO:0000259" key="5">
    <source>
        <dbReference type="PROSITE" id="PS50089"/>
    </source>
</evidence>
<dbReference type="GO" id="GO:0004842">
    <property type="term" value="F:ubiquitin-protein transferase activity"/>
    <property type="evidence" value="ECO:0007669"/>
    <property type="project" value="InterPro"/>
</dbReference>
<evidence type="ECO:0000256" key="4">
    <source>
        <dbReference type="SAM" id="Coils"/>
    </source>
</evidence>
<dbReference type="PANTHER" id="PTHR16047:SF7">
    <property type="entry name" value="E3 UBIQUITIN-PROTEIN LIGASE RFWD3"/>
    <property type="match status" value="1"/>
</dbReference>
<dbReference type="GO" id="GO:0005634">
    <property type="term" value="C:nucleus"/>
    <property type="evidence" value="ECO:0007669"/>
    <property type="project" value="InterPro"/>
</dbReference>
<keyword evidence="7" id="KW-1185">Reference proteome</keyword>
<dbReference type="InterPro" id="IPR013083">
    <property type="entry name" value="Znf_RING/FYVE/PHD"/>
</dbReference>
<dbReference type="EMBL" id="JAKKPZ010000091">
    <property type="protein sequence ID" value="KAI1702893.1"/>
    <property type="molecule type" value="Genomic_DNA"/>
</dbReference>
<accession>A0AAD4MQS4</accession>
<protein>
    <submittedName>
        <fullName evidence="6">Ring finger domain-containing protein</fullName>
    </submittedName>
</protein>
<feature type="domain" description="RING-type" evidence="5">
    <location>
        <begin position="11"/>
        <end position="51"/>
    </location>
</feature>
<proteinExistence type="predicted"/>
<dbReference type="Gene3D" id="3.30.40.10">
    <property type="entry name" value="Zinc/RING finger domain, C3HC4 (zinc finger)"/>
    <property type="match status" value="1"/>
</dbReference>
<evidence type="ECO:0000256" key="1">
    <source>
        <dbReference type="ARBA" id="ARBA00022771"/>
    </source>
</evidence>
<dbReference type="InterPro" id="IPR001841">
    <property type="entry name" value="Znf_RING"/>
</dbReference>
<name>A0AAD4MQS4_9BILA</name>
<dbReference type="AlphaFoldDB" id="A0AAD4MQS4"/>
<dbReference type="PANTHER" id="PTHR16047">
    <property type="entry name" value="RFWD3 PROTEIN"/>
    <property type="match status" value="1"/>
</dbReference>
<dbReference type="SUPFAM" id="SSF57850">
    <property type="entry name" value="RING/U-box"/>
    <property type="match status" value="1"/>
</dbReference>
<keyword evidence="1 3" id="KW-0479">Metal-binding</keyword>
<dbReference type="SMART" id="SM00184">
    <property type="entry name" value="RING"/>
    <property type="match status" value="1"/>
</dbReference>
<sequence>MAPTSCSLNNCIICHELLLEEQACCLSCGHVFHSPCIRIWMKGKRKCPICQKGVTVQGIRKLYFTREEGECQCSTAIVRGQKLEIERLKRLLSGSKIQNEMLGKQIDACDTEKRRLMDQLQRKETEIAKMTNKMCVIM</sequence>
<dbReference type="InterPro" id="IPR037381">
    <property type="entry name" value="RFWD3"/>
</dbReference>
<keyword evidence="1 3" id="KW-0863">Zinc-finger</keyword>
<comment type="caution">
    <text evidence="6">The sequence shown here is derived from an EMBL/GenBank/DDBJ whole genome shotgun (WGS) entry which is preliminary data.</text>
</comment>
<keyword evidence="4" id="KW-0175">Coiled coil</keyword>
<evidence type="ECO:0000313" key="7">
    <source>
        <dbReference type="Proteomes" id="UP001201812"/>
    </source>
</evidence>
<evidence type="ECO:0000256" key="3">
    <source>
        <dbReference type="PROSITE-ProRule" id="PRU00175"/>
    </source>
</evidence>